<sequence>MWTDRPGRATWPRKLGVLILVLPLVIVVAGKNPDAAGAVVAAGGRLLGWCADAIARLLGELTT</sequence>
<dbReference type="AlphaFoldDB" id="A0A5J5K320"/>
<dbReference type="RefSeq" id="WP_150934090.1">
    <property type="nucleotide sequence ID" value="NZ_VYTZ01000005.1"/>
</dbReference>
<keyword evidence="2" id="KW-1185">Reference proteome</keyword>
<reference evidence="1 2" key="1">
    <citation type="submission" date="2019-09" db="EMBL/GenBank/DDBJ databases">
        <title>Screening of Novel Bioactive Compounds from Soil-Associated.</title>
        <authorList>
            <person name="Gong X."/>
        </authorList>
    </citation>
    <scope>NUCLEOTIDE SEQUENCE [LARGE SCALE GENOMIC DNA]</scope>
    <source>
        <strain evidence="1 2">Gxj-6</strain>
    </source>
</reference>
<evidence type="ECO:0000313" key="1">
    <source>
        <dbReference type="EMBL" id="KAA9378177.1"/>
    </source>
</evidence>
<proteinExistence type="predicted"/>
<comment type="caution">
    <text evidence="1">The sequence shown here is derived from an EMBL/GenBank/DDBJ whole genome shotgun (WGS) entry which is preliminary data.</text>
</comment>
<dbReference type="Proteomes" id="UP000327011">
    <property type="component" value="Unassembled WGS sequence"/>
</dbReference>
<accession>A0A5J5K320</accession>
<evidence type="ECO:0000313" key="2">
    <source>
        <dbReference type="Proteomes" id="UP000327011"/>
    </source>
</evidence>
<name>A0A5J5K320_9ACTN</name>
<gene>
    <name evidence="1" type="ORF">F5972_14870</name>
</gene>
<dbReference type="EMBL" id="VYTZ01000005">
    <property type="protein sequence ID" value="KAA9378177.1"/>
    <property type="molecule type" value="Genomic_DNA"/>
</dbReference>
<organism evidence="1 2">
    <name type="scientific">Microbispora cellulosiformans</name>
    <dbReference type="NCBI Taxonomy" id="2614688"/>
    <lineage>
        <taxon>Bacteria</taxon>
        <taxon>Bacillati</taxon>
        <taxon>Actinomycetota</taxon>
        <taxon>Actinomycetes</taxon>
        <taxon>Streptosporangiales</taxon>
        <taxon>Streptosporangiaceae</taxon>
        <taxon>Microbispora</taxon>
    </lineage>
</organism>
<protein>
    <submittedName>
        <fullName evidence="1">Uncharacterized protein</fullName>
    </submittedName>
</protein>